<dbReference type="EMBL" id="JABAIL010000008">
    <property type="protein sequence ID" value="NLR93882.1"/>
    <property type="molecule type" value="Genomic_DNA"/>
</dbReference>
<evidence type="ECO:0000256" key="1">
    <source>
        <dbReference type="SAM" id="Phobius"/>
    </source>
</evidence>
<feature type="transmembrane region" description="Helical" evidence="1">
    <location>
        <begin position="12"/>
        <end position="32"/>
    </location>
</feature>
<keyword evidence="3" id="KW-1185">Reference proteome</keyword>
<proteinExistence type="predicted"/>
<keyword evidence="1" id="KW-0812">Transmembrane</keyword>
<evidence type="ECO:0000313" key="2">
    <source>
        <dbReference type="EMBL" id="NLR93882.1"/>
    </source>
</evidence>
<protein>
    <submittedName>
        <fullName evidence="2">Uncharacterized protein</fullName>
    </submittedName>
</protein>
<evidence type="ECO:0000313" key="3">
    <source>
        <dbReference type="Proteomes" id="UP000585050"/>
    </source>
</evidence>
<organism evidence="2 3">
    <name type="scientific">Flammeovirga agarivorans</name>
    <dbReference type="NCBI Taxonomy" id="2726742"/>
    <lineage>
        <taxon>Bacteria</taxon>
        <taxon>Pseudomonadati</taxon>
        <taxon>Bacteroidota</taxon>
        <taxon>Cytophagia</taxon>
        <taxon>Cytophagales</taxon>
        <taxon>Flammeovirgaceae</taxon>
        <taxon>Flammeovirga</taxon>
    </lineage>
</organism>
<feature type="transmembrane region" description="Helical" evidence="1">
    <location>
        <begin position="47"/>
        <end position="64"/>
    </location>
</feature>
<keyword evidence="1" id="KW-0472">Membrane</keyword>
<sequence length="78" mass="8881">MKPLKIGSIQLLPIAQVGIVLTFVLLGLAAYIKSYFLAQGFDIPQRYYIYVPVIIFSSIWPFMISRGIEPNPEFETEN</sequence>
<comment type="caution">
    <text evidence="2">The sequence shown here is derived from an EMBL/GenBank/DDBJ whole genome shotgun (WGS) entry which is preliminary data.</text>
</comment>
<dbReference type="Proteomes" id="UP000585050">
    <property type="component" value="Unassembled WGS sequence"/>
</dbReference>
<accession>A0A7X8SPD9</accession>
<dbReference type="AlphaFoldDB" id="A0A7X8SPD9"/>
<dbReference type="RefSeq" id="WP_168884591.1">
    <property type="nucleotide sequence ID" value="NZ_JABAIL010000008.1"/>
</dbReference>
<gene>
    <name evidence="2" type="ORF">HGP29_21960</name>
</gene>
<keyword evidence="1" id="KW-1133">Transmembrane helix</keyword>
<name>A0A7X8SPD9_9BACT</name>
<reference evidence="2 3" key="1">
    <citation type="submission" date="2020-04" db="EMBL/GenBank/DDBJ databases">
        <title>Flammeovirga sp. SR4, a novel species isolated from seawater.</title>
        <authorList>
            <person name="Wang X."/>
        </authorList>
    </citation>
    <scope>NUCLEOTIDE SEQUENCE [LARGE SCALE GENOMIC DNA]</scope>
    <source>
        <strain evidence="2 3">SR4</strain>
    </source>
</reference>